<sequence>MFSSLRRTTGYLKSVKYNSRVSVPKLHRPVMLASVTFPVADRPVEPYIPRAWHARTSNNVDTILSDLDTGNFPARILQSSVDGSQEILVKENGFVSGVVQAYSGHHNLVIRPDDVWIAILSQFNLYINAHAEELRDKFVAHAGKKQLVVETEAQIIEGFDFAQLTVQMAAKIEKNVKDKALVPWVLPNFSTTTSNDTVICSALMMSTLKEYFDFLMMSTCGIPFITIKGTQSDWQSILDRVDKLPEFGAEPAEWAGMLRAILKRFVRAFDEGGPKADRAFWERMVHDEPGMSSQPFISGWLTAFCAWDDKGVFLEGKGTQKGINEGGAPEWVMNLTFDGVWFPRISVPPAGYAEVDVLVKEHSGKEWDCALLAGHVGTSMSGEGGRLDTVHLAPQWLMYHKGEKRP</sequence>
<dbReference type="PANTHER" id="PTHR31252:SF11">
    <property type="entry name" value="DUF4419 DOMAIN-CONTAINING PROTEIN"/>
    <property type="match status" value="1"/>
</dbReference>
<protein>
    <submittedName>
        <fullName evidence="1">Uncharacterized protein</fullName>
    </submittedName>
</protein>
<proteinExistence type="predicted"/>
<evidence type="ECO:0000313" key="2">
    <source>
        <dbReference type="Proteomes" id="UP000717328"/>
    </source>
</evidence>
<dbReference type="Proteomes" id="UP000717328">
    <property type="component" value="Unassembled WGS sequence"/>
</dbReference>
<comment type="caution">
    <text evidence="1">The sequence shown here is derived from an EMBL/GenBank/DDBJ whole genome shotgun (WGS) entry which is preliminary data.</text>
</comment>
<dbReference type="AlphaFoldDB" id="A0A9P7FR41"/>
<name>A0A9P7FR41_9AGAR</name>
<reference evidence="1" key="2">
    <citation type="submission" date="2021-10" db="EMBL/GenBank/DDBJ databases">
        <title>Phylogenomics reveals ancestral predisposition of the termite-cultivated fungus Termitomyces towards a domesticated lifestyle.</title>
        <authorList>
            <person name="Auxier B."/>
            <person name="Grum-Grzhimaylo A."/>
            <person name="Cardenas M.E."/>
            <person name="Lodge J.D."/>
            <person name="Laessoe T."/>
            <person name="Pedersen O."/>
            <person name="Smith M.E."/>
            <person name="Kuyper T.W."/>
            <person name="Franco-Molano E.A."/>
            <person name="Baroni T.J."/>
            <person name="Aanen D.K."/>
        </authorList>
    </citation>
    <scope>NUCLEOTIDE SEQUENCE</scope>
    <source>
        <strain evidence="1">D49</strain>
    </source>
</reference>
<dbReference type="OrthoDB" id="9978173at2759"/>
<evidence type="ECO:0000313" key="1">
    <source>
        <dbReference type="EMBL" id="KAG5634713.1"/>
    </source>
</evidence>
<dbReference type="InterPro" id="IPR025533">
    <property type="entry name" value="DUF4419"/>
</dbReference>
<dbReference type="PANTHER" id="PTHR31252">
    <property type="entry name" value="DUF4419 DOMAIN-CONTAINING PROTEIN"/>
    <property type="match status" value="1"/>
</dbReference>
<dbReference type="EMBL" id="JABCKI010006298">
    <property type="protein sequence ID" value="KAG5634713.1"/>
    <property type="molecule type" value="Genomic_DNA"/>
</dbReference>
<gene>
    <name evidence="1" type="ORF">H0H81_001010</name>
</gene>
<reference evidence="1" key="1">
    <citation type="submission" date="2021-02" db="EMBL/GenBank/DDBJ databases">
        <authorList>
            <person name="Nieuwenhuis M."/>
            <person name="Van De Peppel L.J.J."/>
        </authorList>
    </citation>
    <scope>NUCLEOTIDE SEQUENCE</scope>
    <source>
        <strain evidence="1">D49</strain>
    </source>
</reference>
<organism evidence="1 2">
    <name type="scientific">Sphagnurus paluster</name>
    <dbReference type="NCBI Taxonomy" id="117069"/>
    <lineage>
        <taxon>Eukaryota</taxon>
        <taxon>Fungi</taxon>
        <taxon>Dikarya</taxon>
        <taxon>Basidiomycota</taxon>
        <taxon>Agaricomycotina</taxon>
        <taxon>Agaricomycetes</taxon>
        <taxon>Agaricomycetidae</taxon>
        <taxon>Agaricales</taxon>
        <taxon>Tricholomatineae</taxon>
        <taxon>Lyophyllaceae</taxon>
        <taxon>Sphagnurus</taxon>
    </lineage>
</organism>
<keyword evidence="2" id="KW-1185">Reference proteome</keyword>
<accession>A0A9P7FR41</accession>
<dbReference type="Pfam" id="PF14388">
    <property type="entry name" value="DUF4419"/>
    <property type="match status" value="1"/>
</dbReference>